<proteinExistence type="predicted"/>
<dbReference type="AlphaFoldDB" id="A0A4R6BYJ6"/>
<sequence length="233" mass="26880">MKYEVKVFAVAQEVLNKKGHIKSSLLEAFDAKKGDEDFLVQFIDHDSKRNYHNKVTMRIRKSEDDEFMEIQYKKRYPVRATIDDAIRQAEEEGINGELEVEYGVNKKTLSVTHVVEVPVDAHLLPALDQSHHHVTSAAPEVFEPFLTELDESTLVGPYEFERHSGKLNGYKIKLERWLIAETPIVEISSKVATEKEARELQQQLIDYLNELKVYEATDQLKTELIFENKDSSS</sequence>
<protein>
    <recommendedName>
        <fullName evidence="4">CYTH domain-containing protein</fullName>
    </recommendedName>
</protein>
<organism evidence="2 3">
    <name type="scientific">Macrococcus bovicus</name>
    <dbReference type="NCBI Taxonomy" id="69968"/>
    <lineage>
        <taxon>Bacteria</taxon>
        <taxon>Bacillati</taxon>
        <taxon>Bacillota</taxon>
        <taxon>Bacilli</taxon>
        <taxon>Bacillales</taxon>
        <taxon>Staphylococcaceae</taxon>
        <taxon>Macrococcus</taxon>
    </lineage>
</organism>
<evidence type="ECO:0000313" key="3">
    <source>
        <dbReference type="Proteomes" id="UP000294843"/>
    </source>
</evidence>
<gene>
    <name evidence="2" type="ORF">ERX55_08545</name>
</gene>
<keyword evidence="1" id="KW-0175">Coiled coil</keyword>
<dbReference type="OrthoDB" id="2087812at2"/>
<evidence type="ECO:0000313" key="2">
    <source>
        <dbReference type="EMBL" id="TDM13629.1"/>
    </source>
</evidence>
<evidence type="ECO:0000256" key="1">
    <source>
        <dbReference type="SAM" id="Coils"/>
    </source>
</evidence>
<accession>A0A4R6BYJ6</accession>
<evidence type="ECO:0008006" key="4">
    <source>
        <dbReference type="Google" id="ProtNLM"/>
    </source>
</evidence>
<comment type="caution">
    <text evidence="2">The sequence shown here is derived from an EMBL/GenBank/DDBJ whole genome shotgun (WGS) entry which is preliminary data.</text>
</comment>
<dbReference type="Proteomes" id="UP000294843">
    <property type="component" value="Unassembled WGS sequence"/>
</dbReference>
<reference evidence="2 3" key="1">
    <citation type="submission" date="2019-01" db="EMBL/GenBank/DDBJ databases">
        <title>Draft genome sequences of the type strains of six Macrococcus species.</title>
        <authorList>
            <person name="Mazhar S."/>
            <person name="Altermann E."/>
            <person name="Hill C."/>
            <person name="Mcauliffe O."/>
        </authorList>
    </citation>
    <scope>NUCLEOTIDE SEQUENCE [LARGE SCALE GENOMIC DNA]</scope>
    <source>
        <strain evidence="2 3">ATCC 51825</strain>
    </source>
</reference>
<feature type="coiled-coil region" evidence="1">
    <location>
        <begin position="190"/>
        <end position="217"/>
    </location>
</feature>
<dbReference type="RefSeq" id="WP_133452154.1">
    <property type="nucleotide sequence ID" value="NZ_SCWF01000009.1"/>
</dbReference>
<dbReference type="EMBL" id="SCWF01000009">
    <property type="protein sequence ID" value="TDM13629.1"/>
    <property type="molecule type" value="Genomic_DNA"/>
</dbReference>
<keyword evidence="3" id="KW-1185">Reference proteome</keyword>
<name>A0A4R6BYJ6_9STAP</name>